<dbReference type="KEGG" id="dpa:109540636"/>
<dbReference type="Proteomes" id="UP000019118">
    <property type="component" value="Unassembled WGS sequence"/>
</dbReference>
<dbReference type="HOGENOM" id="CLU_2099997_0_0_1"/>
<name>N6U1U8_DENPD</name>
<dbReference type="OrthoDB" id="6771899at2759"/>
<proteinExistence type="predicted"/>
<dbReference type="OMA" id="IEGQYVP"/>
<reference evidence="2 4" key="1">
    <citation type="journal article" date="2013" name="Genome Biol.">
        <title>Draft genome of the mountain pine beetle, Dendroctonus ponderosae Hopkins, a major forest pest.</title>
        <authorList>
            <person name="Keeling C.I."/>
            <person name="Yuen M.M."/>
            <person name="Liao N.Y."/>
            <person name="Docking T.R."/>
            <person name="Chan S.K."/>
            <person name="Taylor G.A."/>
            <person name="Palmquist D.L."/>
            <person name="Jackman S.D."/>
            <person name="Nguyen A."/>
            <person name="Li M."/>
            <person name="Henderson H."/>
            <person name="Janes J.K."/>
            <person name="Zhao Y."/>
            <person name="Pandoh P."/>
            <person name="Moore R."/>
            <person name="Sperling F.A."/>
            <person name="Huber D.P."/>
            <person name="Birol I."/>
            <person name="Jones S.J."/>
            <person name="Bohlmann J."/>
        </authorList>
    </citation>
    <scope>NUCLEOTIDE SEQUENCE</scope>
</reference>
<dbReference type="EnsemblMetazoa" id="XM_019909072.1">
    <property type="protein sequence ID" value="XP_019764631.1"/>
    <property type="gene ID" value="LOC109540636"/>
</dbReference>
<evidence type="ECO:0000313" key="3">
    <source>
        <dbReference type="EnsemblMetazoa" id="XP_019764631.1"/>
    </source>
</evidence>
<accession>N6U1U8</accession>
<protein>
    <submittedName>
        <fullName evidence="2 3">Uncharacterized protein</fullName>
    </submittedName>
</protein>
<feature type="non-terminal residue" evidence="2">
    <location>
        <position position="1"/>
    </location>
</feature>
<organism evidence="2">
    <name type="scientific">Dendroctonus ponderosae</name>
    <name type="common">Mountain pine beetle</name>
    <dbReference type="NCBI Taxonomy" id="77166"/>
    <lineage>
        <taxon>Eukaryota</taxon>
        <taxon>Metazoa</taxon>
        <taxon>Ecdysozoa</taxon>
        <taxon>Arthropoda</taxon>
        <taxon>Hexapoda</taxon>
        <taxon>Insecta</taxon>
        <taxon>Pterygota</taxon>
        <taxon>Neoptera</taxon>
        <taxon>Endopterygota</taxon>
        <taxon>Coleoptera</taxon>
        <taxon>Polyphaga</taxon>
        <taxon>Cucujiformia</taxon>
        <taxon>Curculionidae</taxon>
        <taxon>Scolytinae</taxon>
        <taxon>Dendroctonus</taxon>
    </lineage>
</organism>
<keyword evidence="1" id="KW-0732">Signal</keyword>
<sequence length="130" mass="12190">MNALVAFTLLGALAYAQAGGIGLAGSIDGAAIIAGPSGTVQRSGLASVGPIASPGAIITGAGLAAPGLIASSIVPGGVVGGLGLGLGLAGPGLTAKLLGLEGSGIEGQYVPDLTEKLYDDGSYKPGLHGL</sequence>
<feature type="signal peptide" evidence="1">
    <location>
        <begin position="1"/>
        <end position="18"/>
    </location>
</feature>
<gene>
    <name evidence="3" type="primary">109540636</name>
    <name evidence="2" type="ORF">YQE_08893</name>
</gene>
<reference evidence="3" key="2">
    <citation type="submission" date="2024-08" db="UniProtKB">
        <authorList>
            <consortium name="EnsemblMetazoa"/>
        </authorList>
    </citation>
    <scope>IDENTIFICATION</scope>
</reference>
<dbReference type="AlphaFoldDB" id="N6U1U8"/>
<evidence type="ECO:0000313" key="2">
    <source>
        <dbReference type="EMBL" id="ENN74571.1"/>
    </source>
</evidence>
<feature type="chain" id="PRO_5010971930" evidence="1">
    <location>
        <begin position="19"/>
        <end position="130"/>
    </location>
</feature>
<dbReference type="EMBL" id="KB741039">
    <property type="protein sequence ID" value="ENN74571.1"/>
    <property type="molecule type" value="Genomic_DNA"/>
</dbReference>
<evidence type="ECO:0000256" key="1">
    <source>
        <dbReference type="SAM" id="SignalP"/>
    </source>
</evidence>
<keyword evidence="4" id="KW-1185">Reference proteome</keyword>
<evidence type="ECO:0000313" key="4">
    <source>
        <dbReference type="Proteomes" id="UP000019118"/>
    </source>
</evidence>